<sequence>MWKHGDCQCVPVVHLRKVCMAEKDLRSFWIDNGTSRHITNCPEYFVDFKGFHSLCGIKAARKETLAALGKGNICVKTTVGEKCQEIMLRDPGMRMRSAEICFQCWLHKIEIPTVSLGHRILSVG</sequence>
<accession>A0A4Y2CTX6</accession>
<dbReference type="Proteomes" id="UP000499080">
    <property type="component" value="Unassembled WGS sequence"/>
</dbReference>
<keyword evidence="3" id="KW-1185">Reference proteome</keyword>
<evidence type="ECO:0000259" key="1">
    <source>
        <dbReference type="Pfam" id="PF22936"/>
    </source>
</evidence>
<dbReference type="Pfam" id="PF22936">
    <property type="entry name" value="Pol_BBD"/>
    <property type="match status" value="1"/>
</dbReference>
<comment type="caution">
    <text evidence="2">The sequence shown here is derived from an EMBL/GenBank/DDBJ whole genome shotgun (WGS) entry which is preliminary data.</text>
</comment>
<reference evidence="2 3" key="1">
    <citation type="journal article" date="2019" name="Sci. Rep.">
        <title>Orb-weaving spider Araneus ventricosus genome elucidates the spidroin gene catalogue.</title>
        <authorList>
            <person name="Kono N."/>
            <person name="Nakamura H."/>
            <person name="Ohtoshi R."/>
            <person name="Moran D.A.P."/>
            <person name="Shinohara A."/>
            <person name="Yoshida Y."/>
            <person name="Fujiwara M."/>
            <person name="Mori M."/>
            <person name="Tomita M."/>
            <person name="Arakawa K."/>
        </authorList>
    </citation>
    <scope>NUCLEOTIDE SEQUENCE [LARGE SCALE GENOMIC DNA]</scope>
</reference>
<dbReference type="EMBL" id="BGPR01164281">
    <property type="protein sequence ID" value="GBM07247.1"/>
    <property type="molecule type" value="Genomic_DNA"/>
</dbReference>
<evidence type="ECO:0000313" key="3">
    <source>
        <dbReference type="Proteomes" id="UP000499080"/>
    </source>
</evidence>
<gene>
    <name evidence="2" type="ORF">AVEN_232631_1</name>
</gene>
<proteinExistence type="predicted"/>
<organism evidence="2 3">
    <name type="scientific">Araneus ventricosus</name>
    <name type="common">Orbweaver spider</name>
    <name type="synonym">Epeira ventricosa</name>
    <dbReference type="NCBI Taxonomy" id="182803"/>
    <lineage>
        <taxon>Eukaryota</taxon>
        <taxon>Metazoa</taxon>
        <taxon>Ecdysozoa</taxon>
        <taxon>Arthropoda</taxon>
        <taxon>Chelicerata</taxon>
        <taxon>Arachnida</taxon>
        <taxon>Araneae</taxon>
        <taxon>Araneomorphae</taxon>
        <taxon>Entelegynae</taxon>
        <taxon>Araneoidea</taxon>
        <taxon>Araneidae</taxon>
        <taxon>Araneus</taxon>
    </lineage>
</organism>
<feature type="domain" description="Retrovirus-related Pol polyprotein from transposon TNT 1-94-like beta-barrel" evidence="1">
    <location>
        <begin position="28"/>
        <end position="88"/>
    </location>
</feature>
<dbReference type="AlphaFoldDB" id="A0A4Y2CTX6"/>
<dbReference type="InterPro" id="IPR054722">
    <property type="entry name" value="PolX-like_BBD"/>
</dbReference>
<name>A0A4Y2CTX6_ARAVE</name>
<dbReference type="OrthoDB" id="6818644at2759"/>
<protein>
    <recommendedName>
        <fullName evidence="1">Retrovirus-related Pol polyprotein from transposon TNT 1-94-like beta-barrel domain-containing protein</fullName>
    </recommendedName>
</protein>
<evidence type="ECO:0000313" key="2">
    <source>
        <dbReference type="EMBL" id="GBM07247.1"/>
    </source>
</evidence>